<reference evidence="2" key="1">
    <citation type="journal article" date="2014" name="Int. J. Syst. Evol. Microbiol.">
        <title>Complete genome of a new Firmicutes species belonging to the dominant human colonic microbiota ('Ruminococcus bicirculans') reveals two chromosomes and a selective capacity to utilize plant glucans.</title>
        <authorList>
            <consortium name="NISC Comparative Sequencing Program"/>
            <person name="Wegmann U."/>
            <person name="Louis P."/>
            <person name="Goesmann A."/>
            <person name="Henrissat B."/>
            <person name="Duncan S.H."/>
            <person name="Flint H.J."/>
        </authorList>
    </citation>
    <scope>NUCLEOTIDE SEQUENCE</scope>
    <source>
        <strain evidence="2">NBRC 107715</strain>
    </source>
</reference>
<evidence type="ECO:0000313" key="3">
    <source>
        <dbReference type="Proteomes" id="UP000321960"/>
    </source>
</evidence>
<gene>
    <name evidence="2" type="ORF">GCM10007888_27560</name>
    <name evidence="1" type="ORF">MOX02_43640</name>
</gene>
<dbReference type="EMBL" id="BSPK01000035">
    <property type="protein sequence ID" value="GLS64375.1"/>
    <property type="molecule type" value="Genomic_DNA"/>
</dbReference>
<sequence>MVDLPEDTPLDVVDHLIAEAEEHRIEQVALIEHLSRLAQSTVDAESQLSQIEEILATLLRRRAYLQAS</sequence>
<proteinExistence type="predicted"/>
<reference evidence="2" key="4">
    <citation type="submission" date="2023-01" db="EMBL/GenBank/DDBJ databases">
        <title>Draft genome sequence of Methylobacterium oxalidis strain NBRC 107715.</title>
        <authorList>
            <person name="Sun Q."/>
            <person name="Mori K."/>
        </authorList>
    </citation>
    <scope>NUCLEOTIDE SEQUENCE</scope>
    <source>
        <strain evidence="2">NBRC 107715</strain>
    </source>
</reference>
<dbReference type="RefSeq" id="WP_147027843.1">
    <property type="nucleotide sequence ID" value="NZ_BJZU01000099.1"/>
</dbReference>
<evidence type="ECO:0000313" key="4">
    <source>
        <dbReference type="Proteomes" id="UP001156856"/>
    </source>
</evidence>
<comment type="caution">
    <text evidence="1">The sequence shown here is derived from an EMBL/GenBank/DDBJ whole genome shotgun (WGS) entry which is preliminary data.</text>
</comment>
<reference evidence="1 3" key="3">
    <citation type="submission" date="2019-07" db="EMBL/GenBank/DDBJ databases">
        <title>Whole genome shotgun sequence of Methylobacterium oxalidis NBRC 107715.</title>
        <authorList>
            <person name="Hosoyama A."/>
            <person name="Uohara A."/>
            <person name="Ohji S."/>
            <person name="Ichikawa N."/>
        </authorList>
    </citation>
    <scope>NUCLEOTIDE SEQUENCE [LARGE SCALE GENOMIC DNA]</scope>
    <source>
        <strain evidence="1 3">NBRC 107715</strain>
    </source>
</reference>
<dbReference type="Proteomes" id="UP001156856">
    <property type="component" value="Unassembled WGS sequence"/>
</dbReference>
<organism evidence="1 3">
    <name type="scientific">Methylobacterium oxalidis</name>
    <dbReference type="NCBI Taxonomy" id="944322"/>
    <lineage>
        <taxon>Bacteria</taxon>
        <taxon>Pseudomonadati</taxon>
        <taxon>Pseudomonadota</taxon>
        <taxon>Alphaproteobacteria</taxon>
        <taxon>Hyphomicrobiales</taxon>
        <taxon>Methylobacteriaceae</taxon>
        <taxon>Methylobacterium</taxon>
    </lineage>
</organism>
<name>A0A512J8N7_9HYPH</name>
<dbReference type="AlphaFoldDB" id="A0A512J8N7"/>
<protein>
    <submittedName>
        <fullName evidence="1">Uncharacterized protein</fullName>
    </submittedName>
</protein>
<evidence type="ECO:0000313" key="1">
    <source>
        <dbReference type="EMBL" id="GEP06326.1"/>
    </source>
</evidence>
<dbReference type="EMBL" id="BJZU01000099">
    <property type="protein sequence ID" value="GEP06326.1"/>
    <property type="molecule type" value="Genomic_DNA"/>
</dbReference>
<accession>A0A512J8N7</accession>
<reference evidence="4" key="2">
    <citation type="journal article" date="2019" name="Int. J. Syst. Evol. Microbiol.">
        <title>The Global Catalogue of Microorganisms (GCM) 10K type strain sequencing project: providing services to taxonomists for standard genome sequencing and annotation.</title>
        <authorList>
            <consortium name="The Broad Institute Genomics Platform"/>
            <consortium name="The Broad Institute Genome Sequencing Center for Infectious Disease"/>
            <person name="Wu L."/>
            <person name="Ma J."/>
        </authorList>
    </citation>
    <scope>NUCLEOTIDE SEQUENCE [LARGE SCALE GENOMIC DNA]</scope>
    <source>
        <strain evidence="4">NBRC 107715</strain>
    </source>
</reference>
<dbReference type="Proteomes" id="UP000321960">
    <property type="component" value="Unassembled WGS sequence"/>
</dbReference>
<keyword evidence="4" id="KW-1185">Reference proteome</keyword>
<evidence type="ECO:0000313" key="2">
    <source>
        <dbReference type="EMBL" id="GLS64375.1"/>
    </source>
</evidence>